<keyword evidence="1" id="KW-0732">Signal</keyword>
<accession>T1DHR6</accession>
<evidence type="ECO:0000313" key="2">
    <source>
        <dbReference type="EMBL" id="JAA99384.1"/>
    </source>
</evidence>
<dbReference type="AlphaFoldDB" id="T1DHR6"/>
<dbReference type="Pfam" id="PF07165">
    <property type="entry name" value="DUF1397"/>
    <property type="match status" value="1"/>
</dbReference>
<dbReference type="PANTHER" id="PTHR20997">
    <property type="entry name" value="EG:BACR42I17.2 PROTEIN-RELATED"/>
    <property type="match status" value="1"/>
</dbReference>
<protein>
    <submittedName>
        <fullName evidence="2">Putative secreted protein</fullName>
    </submittedName>
</protein>
<dbReference type="PANTHER" id="PTHR20997:SF2">
    <property type="entry name" value="EG:BACR42I17.2 PROTEIN-RELATED"/>
    <property type="match status" value="1"/>
</dbReference>
<reference evidence="2" key="1">
    <citation type="submission" date="2013-07" db="EMBL/GenBank/DDBJ databases">
        <title>Transcriptome sequencing and developmental regulation of gene expression in Anopheles aquasalis.</title>
        <authorList>
            <consortium name="Brazilian Malaria Network (MCT/CNPq/MS/SCTIE/DECIT/PRONEX 555648/2009-5) and Research Network on Bioactive Molecules from Arthropod Vectors (NAP-MOBIARVE"/>
            <consortium name="University of Sao Paulo)"/>
            <person name="Marinotti O."/>
            <person name="Ribeiro J.M.C."/>
            <person name="Costa-da-Silva A.L."/>
            <person name="Silva M.C.P."/>
            <person name="Lopes A.R."/>
            <person name="Barros M.S."/>
            <person name="Sa-Nunes A."/>
            <person name="Konjin B.B."/>
            <person name="Carvalho E."/>
            <person name="Suesdek L."/>
            <person name="Silva-Neto M.A.C."/>
            <person name="Capurro M.L."/>
        </authorList>
    </citation>
    <scope>NUCLEOTIDE SEQUENCE</scope>
    <source>
        <tissue evidence="2">Whole body</tissue>
    </source>
</reference>
<proteinExistence type="evidence at transcript level"/>
<name>T1DHR6_ANOAQ</name>
<feature type="chain" id="PRO_5004574380" evidence="1">
    <location>
        <begin position="22"/>
        <end position="253"/>
    </location>
</feature>
<dbReference type="InterPro" id="IPR009832">
    <property type="entry name" value="DUF1397"/>
</dbReference>
<feature type="signal peptide" evidence="1">
    <location>
        <begin position="1"/>
        <end position="21"/>
    </location>
</feature>
<evidence type="ECO:0000256" key="1">
    <source>
        <dbReference type="SAM" id="SignalP"/>
    </source>
</evidence>
<sequence>MSKLSVSLLFIGLSLLAVCDGSALSSESSESDEHEVGGMLGEVRKQCKRNTGSNAAFSVVMEALEKSMDCVADFDNKNFKIDYNELTNASRGTFFGKYCPKLRSLVSCQDSMLAAVQPCLKKGTFNIVQAVYNSIPEALELVCKNDGEIIMNLKDPQRRECLEQKAQQISTCFYTFAEGRSRDFDFLELTQEECSSFTNFRQCLKNPLHPCDMSDFVSILDIPMNAILPVTPCVNHTEVQNVNLPENNTIVEV</sequence>
<organism evidence="2">
    <name type="scientific">Anopheles aquasalis</name>
    <name type="common">Malaria mosquito</name>
    <dbReference type="NCBI Taxonomy" id="42839"/>
    <lineage>
        <taxon>Eukaryota</taxon>
        <taxon>Metazoa</taxon>
        <taxon>Ecdysozoa</taxon>
        <taxon>Arthropoda</taxon>
        <taxon>Hexapoda</taxon>
        <taxon>Insecta</taxon>
        <taxon>Pterygota</taxon>
        <taxon>Neoptera</taxon>
        <taxon>Endopterygota</taxon>
        <taxon>Diptera</taxon>
        <taxon>Nematocera</taxon>
        <taxon>Culicoidea</taxon>
        <taxon>Culicidae</taxon>
        <taxon>Anophelinae</taxon>
        <taxon>Anopheles</taxon>
    </lineage>
</organism>
<dbReference type="VEuPathDB" id="VectorBase:AAQUA_000694"/>
<dbReference type="EMBL" id="GAMD01002206">
    <property type="protein sequence ID" value="JAA99384.1"/>
    <property type="molecule type" value="mRNA"/>
</dbReference>